<dbReference type="PANTHER" id="PTHR34975">
    <property type="entry name" value="SPORE GERMINATION PROTEIN A2"/>
    <property type="match status" value="1"/>
</dbReference>
<evidence type="ECO:0000256" key="3">
    <source>
        <dbReference type="ARBA" id="ARBA00022448"/>
    </source>
</evidence>
<evidence type="ECO:0000256" key="1">
    <source>
        <dbReference type="ARBA" id="ARBA00004141"/>
    </source>
</evidence>
<dbReference type="RefSeq" id="WP_003156357.1">
    <property type="nucleotide sequence ID" value="NZ_BAABMD010000004.1"/>
</dbReference>
<keyword evidence="7" id="KW-0472">Membrane</keyword>
<comment type="caution">
    <text evidence="8">The sequence shown here is derived from an EMBL/GenBank/DDBJ whole genome shotgun (WGS) entry which is preliminary data.</text>
</comment>
<evidence type="ECO:0000256" key="7">
    <source>
        <dbReference type="ARBA" id="ARBA00023136"/>
    </source>
</evidence>
<protein>
    <submittedName>
        <fullName evidence="8">GerAB/ArcD/ProY family transporter</fullName>
    </submittedName>
</protein>
<comment type="subcellular location">
    <subcellularLocation>
        <location evidence="1">Membrane</location>
        <topology evidence="1">Multi-pass membrane protein</topology>
    </subcellularLocation>
</comment>
<dbReference type="PANTHER" id="PTHR34975:SF2">
    <property type="entry name" value="SPORE GERMINATION PROTEIN A2"/>
    <property type="match status" value="1"/>
</dbReference>
<evidence type="ECO:0000256" key="2">
    <source>
        <dbReference type="ARBA" id="ARBA00007998"/>
    </source>
</evidence>
<organism evidence="8">
    <name type="scientific">Bacillus velezensis</name>
    <dbReference type="NCBI Taxonomy" id="492670"/>
    <lineage>
        <taxon>Bacteria</taxon>
        <taxon>Bacillati</taxon>
        <taxon>Bacillota</taxon>
        <taxon>Bacilli</taxon>
        <taxon>Bacillales</taxon>
        <taxon>Bacillaceae</taxon>
        <taxon>Bacillus</taxon>
        <taxon>Bacillus amyloliquefaciens group</taxon>
    </lineage>
</organism>
<dbReference type="GO" id="GO:0009847">
    <property type="term" value="P:spore germination"/>
    <property type="evidence" value="ECO:0007669"/>
    <property type="project" value="InterPro"/>
</dbReference>
<keyword evidence="6" id="KW-1133">Transmembrane helix</keyword>
<evidence type="ECO:0000256" key="4">
    <source>
        <dbReference type="ARBA" id="ARBA00022544"/>
    </source>
</evidence>
<proteinExistence type="inferred from homology"/>
<keyword evidence="4" id="KW-0309">Germination</keyword>
<keyword evidence="3" id="KW-0813">Transport</keyword>
<comment type="similarity">
    <text evidence="2">Belongs to the amino acid-polyamine-organocation (APC) superfamily. Spore germination protein (SGP) (TC 2.A.3.9) family.</text>
</comment>
<dbReference type="EMBL" id="WKKV01000006">
    <property type="protein sequence ID" value="MSE03087.1"/>
    <property type="molecule type" value="Genomic_DNA"/>
</dbReference>
<sequence>MENAKIGTRQLFIMIILFELGSSLLIPPGTMAGRDAWLSVLLGCVIGLGLFYVYQALYQFFPESSPRDYMNELIGRHLSWAVSLLYILYFSYIAARVLRDFGEMLVTFAYQDTPLLIVNAMLMIAAIFAVRKGIEVIARAGELLFGIMYFLTAVGLILIISSGTINLRFLQPVLAEGAGTVIYSVFKQTMFIPFGELIVFVMIFPYLKDRKKVKKTGFLAIIISGLFLAMSVAINICVLDVNLMLRSQFPLLSTIQTIKVEEFLDRLDVFFMLVLVIGGFFKVSLFTYAVVVGVSTLFKEKNPSQLAFPVGLGVLILSISIASNFSEHMNEGLNIVPIYIHLPFQVLFPVLLLIIAVIKKKVKGTVYTVSKK</sequence>
<dbReference type="GO" id="GO:0016020">
    <property type="term" value="C:membrane"/>
    <property type="evidence" value="ECO:0007669"/>
    <property type="project" value="UniProtKB-SubCell"/>
</dbReference>
<evidence type="ECO:0000256" key="5">
    <source>
        <dbReference type="ARBA" id="ARBA00022692"/>
    </source>
</evidence>
<gene>
    <name evidence="8" type="ORF">GKC39_13545</name>
</gene>
<name>A0A6A8LK81_BACVE</name>
<evidence type="ECO:0000256" key="6">
    <source>
        <dbReference type="ARBA" id="ARBA00022989"/>
    </source>
</evidence>
<accession>A0A6A8LK81</accession>
<keyword evidence="5" id="KW-0812">Transmembrane</keyword>
<dbReference type="InterPro" id="IPR004761">
    <property type="entry name" value="Spore_GerAB"/>
</dbReference>
<dbReference type="AlphaFoldDB" id="A0A6A8LK81"/>
<evidence type="ECO:0000313" key="8">
    <source>
        <dbReference type="EMBL" id="MSE03087.1"/>
    </source>
</evidence>
<dbReference type="Pfam" id="PF03845">
    <property type="entry name" value="Spore_permease"/>
    <property type="match status" value="1"/>
</dbReference>
<reference evidence="8" key="1">
    <citation type="submission" date="2019-11" db="EMBL/GenBank/DDBJ databases">
        <title>Draft Genome Sequence of Plant Growth-Promoting Rhizosphere-Associated Bacteria.</title>
        <authorList>
            <person name="Vasilyev I.Y."/>
            <person name="Radchenko V."/>
            <person name="Ilnitskaya E.V."/>
        </authorList>
    </citation>
    <scope>NUCLEOTIDE SEQUENCE</scope>
    <source>
        <strain evidence="8">VRA_517_n</strain>
    </source>
</reference>